<name>A0A1M6TEL6_SELRU</name>
<gene>
    <name evidence="1" type="ORF">SAMN05216582_10791</name>
</gene>
<organism evidence="1 2">
    <name type="scientific">Selenomonas ruminantium</name>
    <dbReference type="NCBI Taxonomy" id="971"/>
    <lineage>
        <taxon>Bacteria</taxon>
        <taxon>Bacillati</taxon>
        <taxon>Bacillota</taxon>
        <taxon>Negativicutes</taxon>
        <taxon>Selenomonadales</taxon>
        <taxon>Selenomonadaceae</taxon>
        <taxon>Selenomonas</taxon>
    </lineage>
</organism>
<dbReference type="AlphaFoldDB" id="A0A1M6TEL6"/>
<dbReference type="EMBL" id="FRBC01000007">
    <property type="protein sequence ID" value="SHK55472.1"/>
    <property type="molecule type" value="Genomic_DNA"/>
</dbReference>
<dbReference type="Proteomes" id="UP000184263">
    <property type="component" value="Unassembled WGS sequence"/>
</dbReference>
<reference evidence="1 2" key="1">
    <citation type="submission" date="2016-11" db="EMBL/GenBank/DDBJ databases">
        <authorList>
            <person name="Jaros S."/>
            <person name="Januszkiewicz K."/>
            <person name="Wedrychowicz H."/>
        </authorList>
    </citation>
    <scope>NUCLEOTIDE SEQUENCE [LARGE SCALE GENOMIC DNA]</scope>
    <source>
        <strain evidence="1 2">HD4</strain>
    </source>
</reference>
<proteinExistence type="predicted"/>
<evidence type="ECO:0000313" key="1">
    <source>
        <dbReference type="EMBL" id="SHK55472.1"/>
    </source>
</evidence>
<sequence>MGLLQTWFWELIPEKQILCTAHNPVVLDSLDLTDNRVALFVVDRDSDGLTDVRRINLTKELVEISQKNHMPLSQMWVDGYIGGVPNV</sequence>
<protein>
    <recommendedName>
        <fullName evidence="3">ATPase AAA-type core domain-containing protein</fullName>
    </recommendedName>
</protein>
<evidence type="ECO:0000313" key="2">
    <source>
        <dbReference type="Proteomes" id="UP000184263"/>
    </source>
</evidence>
<accession>A0A1M6TEL6</accession>
<evidence type="ECO:0008006" key="3">
    <source>
        <dbReference type="Google" id="ProtNLM"/>
    </source>
</evidence>